<feature type="domain" description="Trehalase-like N-terminal" evidence="2">
    <location>
        <begin position="20"/>
        <end position="115"/>
    </location>
</feature>
<dbReference type="EC" id="3.2.1.-" evidence="3"/>
<dbReference type="InterPro" id="IPR008928">
    <property type="entry name" value="6-hairpin_glycosidase_sf"/>
</dbReference>
<dbReference type="KEGG" id="nmv:NITMOv2_2602"/>
<gene>
    <name evidence="3" type="ORF">NITMOv2_2602</name>
</gene>
<keyword evidence="3" id="KW-0378">Hydrolase</keyword>
<organism evidence="3 4">
    <name type="scientific">Nitrospira moscoviensis</name>
    <dbReference type="NCBI Taxonomy" id="42253"/>
    <lineage>
        <taxon>Bacteria</taxon>
        <taxon>Pseudomonadati</taxon>
        <taxon>Nitrospirota</taxon>
        <taxon>Nitrospiria</taxon>
        <taxon>Nitrospirales</taxon>
        <taxon>Nitrospiraceae</taxon>
        <taxon>Nitrospira</taxon>
    </lineage>
</organism>
<dbReference type="PATRIC" id="fig|42253.5.peg.2570"/>
<dbReference type="SUPFAM" id="SSF48208">
    <property type="entry name" value="Six-hairpin glycosidases"/>
    <property type="match status" value="1"/>
</dbReference>
<protein>
    <submittedName>
        <fullName evidence="3">Glycoside hydrolase</fullName>
        <ecNumber evidence="3">3.2.1.-</ecNumber>
    </submittedName>
</protein>
<dbReference type="InterPro" id="IPR012341">
    <property type="entry name" value="6hp_glycosidase-like_sf"/>
</dbReference>
<reference evidence="3 4" key="1">
    <citation type="journal article" date="2015" name="Proc. Natl. Acad. Sci. U.S.A.">
        <title>Expanded metabolic versatility of ubiquitous nitrite-oxidizing bacteria from the genus Nitrospira.</title>
        <authorList>
            <person name="Koch H."/>
            <person name="Lucker S."/>
            <person name="Albertsen M."/>
            <person name="Kitzinger K."/>
            <person name="Herbold C."/>
            <person name="Spieck E."/>
            <person name="Nielsen P.H."/>
            <person name="Wagner M."/>
            <person name="Daims H."/>
        </authorList>
    </citation>
    <scope>NUCLEOTIDE SEQUENCE [LARGE SCALE GENOMIC DNA]</scope>
    <source>
        <strain evidence="3 4">NSP M-1</strain>
    </source>
</reference>
<keyword evidence="4" id="KW-1185">Reference proteome</keyword>
<dbReference type="Pfam" id="PF19291">
    <property type="entry name" value="TREH_N"/>
    <property type="match status" value="1"/>
</dbReference>
<dbReference type="STRING" id="42253.NITMOv2_2602"/>
<dbReference type="GO" id="GO:0005975">
    <property type="term" value="P:carbohydrate metabolic process"/>
    <property type="evidence" value="ECO:0007669"/>
    <property type="project" value="InterPro"/>
</dbReference>
<dbReference type="PANTHER" id="PTHR31616:SF0">
    <property type="entry name" value="GLUCAN 1,4-ALPHA-GLUCOSIDASE"/>
    <property type="match status" value="1"/>
</dbReference>
<dbReference type="EMBL" id="CP011801">
    <property type="protein sequence ID" value="ALA59015.1"/>
    <property type="molecule type" value="Genomic_DNA"/>
</dbReference>
<accession>A0A0K2GDI1</accession>
<feature type="domain" description="GH15-like" evidence="1">
    <location>
        <begin position="242"/>
        <end position="603"/>
    </location>
</feature>
<proteinExistence type="predicted"/>
<dbReference type="Gene3D" id="1.50.10.10">
    <property type="match status" value="1"/>
</dbReference>
<dbReference type="OrthoDB" id="3902805at2"/>
<dbReference type="InterPro" id="IPR011613">
    <property type="entry name" value="GH15-like"/>
</dbReference>
<evidence type="ECO:0000259" key="2">
    <source>
        <dbReference type="Pfam" id="PF19291"/>
    </source>
</evidence>
<sequence length="610" mass="68046">MELATRPSALSDSALLCGYPPIQDYALIGDCRTAALVSRHGSIDWLCLPKFDSPSCFNRLLDWERGGYCSLTPAGPFTTQRWYQGESPILVTEFHAERGRVRLTDLMPVVSEEDRAARLWPARHVLRRVECLDGVVDLDVTLKLRPDDGRVTPRFEARRHVGYCADLGSRVFLVATEMPLFLQNGALAGRLRLSKGERLVLWLAYAEEAPSVYPCPALADVAIDDTLRYWTGWARQCRYAGPQRERVVRSAMTLKLLSYAPSGAIVAAPTTSLPERVGGGLNWDYRYCWLRDASMSARVFFRLGFHAEAAAFMQWLTHATTLTYPRLQVMYDVHGETSLPESTVDRLDGYRRSRPVRTGNAASSQFQLDVYGELLDGVAAYVDAGHRLDRGTQRWIVRMADLVAEQWTQPDHGIWEVRGERRHYVHSKVWCWIALDRAEQLVRRMGIRASTGAWAQAREAISRVVLKTGYSTTRRSFVQVLGGSRLDAAALTFSPGGFIDGKDPRMTSTIAAVQRILAKGPLVYRYIMGKDAGPQEGAFLPCSFWMAEALATAGRRDDALALIDQAEETANDVGLYAEERRPDDGAAMGNYPLALTHVAHLSARLRLAGC</sequence>
<dbReference type="Proteomes" id="UP000069205">
    <property type="component" value="Chromosome"/>
</dbReference>
<keyword evidence="3" id="KW-0326">Glycosidase</keyword>
<dbReference type="AlphaFoldDB" id="A0A0K2GDI1"/>
<dbReference type="Pfam" id="PF00723">
    <property type="entry name" value="Glyco_hydro_15"/>
    <property type="match status" value="1"/>
</dbReference>
<dbReference type="PANTHER" id="PTHR31616">
    <property type="entry name" value="TREHALASE"/>
    <property type="match status" value="1"/>
</dbReference>
<evidence type="ECO:0000313" key="3">
    <source>
        <dbReference type="EMBL" id="ALA59015.1"/>
    </source>
</evidence>
<evidence type="ECO:0000259" key="1">
    <source>
        <dbReference type="Pfam" id="PF00723"/>
    </source>
</evidence>
<dbReference type="InterPro" id="IPR045582">
    <property type="entry name" value="Trehalase-like_N"/>
</dbReference>
<name>A0A0K2GDI1_NITMO</name>
<dbReference type="RefSeq" id="WP_053380101.1">
    <property type="nucleotide sequence ID" value="NZ_CP011801.1"/>
</dbReference>
<evidence type="ECO:0000313" key="4">
    <source>
        <dbReference type="Proteomes" id="UP000069205"/>
    </source>
</evidence>
<dbReference type="GO" id="GO:0004553">
    <property type="term" value="F:hydrolase activity, hydrolyzing O-glycosyl compounds"/>
    <property type="evidence" value="ECO:0007669"/>
    <property type="project" value="TreeGrafter"/>
</dbReference>